<dbReference type="Gene3D" id="3.90.1520.10">
    <property type="entry name" value="H-NOX domain"/>
    <property type="match status" value="1"/>
</dbReference>
<comment type="caution">
    <text evidence="2">The sequence shown here is derived from an EMBL/GenBank/DDBJ whole genome shotgun (WGS) entry which is preliminary data.</text>
</comment>
<dbReference type="InterPro" id="IPR011644">
    <property type="entry name" value="Heme_NO-bd"/>
</dbReference>
<sequence length="198" mass="21879">MLGLVNRSIQNFLTDTFGEEIWRAVACRAEVSPDGFEPMLSYEDGLTDRLLDAACQTLARRRFDLLEDLGTYLSTRESVRRLLRYGGRDYVDFLRSLNELQGRTQLALEDLKLPELTLHGLGDGHYSLSVHGASPGWGAVFAGVLRAMADDYGALVLIDLIETVQESAQGEALEVRLLDSSYARGRSFDLSDAAGAEM</sequence>
<accession>A0ABV3TP01</accession>
<dbReference type="PANTHER" id="PTHR45655">
    <property type="entry name" value="GUANYLATE CYCLASE SOLUBLE SUBUNIT BETA-2"/>
    <property type="match status" value="1"/>
</dbReference>
<gene>
    <name evidence="2" type="ORF">AB4874_14935</name>
</gene>
<dbReference type="RefSeq" id="WP_368392577.1">
    <property type="nucleotide sequence ID" value="NZ_JBFRYC010000010.1"/>
</dbReference>
<dbReference type="SUPFAM" id="SSF111126">
    <property type="entry name" value="Ligand-binding domain in the NO signalling and Golgi transport"/>
    <property type="match status" value="1"/>
</dbReference>
<evidence type="ECO:0000313" key="3">
    <source>
        <dbReference type="Proteomes" id="UP001557465"/>
    </source>
</evidence>
<dbReference type="Pfam" id="PF07700">
    <property type="entry name" value="HNOB"/>
    <property type="match status" value="1"/>
</dbReference>
<dbReference type="InterPro" id="IPR024096">
    <property type="entry name" value="NO_sig/Golgi_transp_ligand-bd"/>
</dbReference>
<dbReference type="PANTHER" id="PTHR45655:SF13">
    <property type="entry name" value="SOLUBLE GUANYLATE CYCLASE GCY-32-RELATED"/>
    <property type="match status" value="1"/>
</dbReference>
<evidence type="ECO:0000313" key="2">
    <source>
        <dbReference type="EMBL" id="MEX1662930.1"/>
    </source>
</evidence>
<dbReference type="EMBL" id="JBFRYC010000010">
    <property type="protein sequence ID" value="MEX1662930.1"/>
    <property type="molecule type" value="Genomic_DNA"/>
</dbReference>
<organism evidence="2 3">
    <name type="scientific">Thioclava arctica</name>
    <dbReference type="NCBI Taxonomy" id="3238301"/>
    <lineage>
        <taxon>Bacteria</taxon>
        <taxon>Pseudomonadati</taxon>
        <taxon>Pseudomonadota</taxon>
        <taxon>Alphaproteobacteria</taxon>
        <taxon>Rhodobacterales</taxon>
        <taxon>Paracoccaceae</taxon>
        <taxon>Thioclava</taxon>
    </lineage>
</organism>
<protein>
    <submittedName>
        <fullName evidence="2">Heme NO-binding domain-containing protein</fullName>
    </submittedName>
</protein>
<proteinExistence type="predicted"/>
<keyword evidence="3" id="KW-1185">Reference proteome</keyword>
<dbReference type="Proteomes" id="UP001557465">
    <property type="component" value="Unassembled WGS sequence"/>
</dbReference>
<name>A0ABV3TP01_9RHOB</name>
<evidence type="ECO:0000259" key="1">
    <source>
        <dbReference type="Pfam" id="PF07700"/>
    </source>
</evidence>
<reference evidence="2 3" key="1">
    <citation type="journal article" date="2011" name="Int. J. Syst. Evol. Microbiol.">
        <title>Zhongshania antarctica gen. nov., sp. nov. and Zhongshania guokunii sp. nov., gammaproteobacteria respectively isolated from coastal attached (fast) ice and surface seawater of the Antarctic.</title>
        <authorList>
            <person name="Li H.J."/>
            <person name="Zhang X.Y."/>
            <person name="Chen C.X."/>
            <person name="Zhang Y.J."/>
            <person name="Gao Z.M."/>
            <person name="Yu Y."/>
            <person name="Chen X.L."/>
            <person name="Chen B."/>
            <person name="Zhang Y.Z."/>
        </authorList>
    </citation>
    <scope>NUCLEOTIDE SEQUENCE [LARGE SCALE GENOMIC DNA]</scope>
    <source>
        <strain evidence="2 3">15-R06ZXC-3</strain>
    </source>
</reference>
<feature type="domain" description="Heme NO-binding" evidence="1">
    <location>
        <begin position="3"/>
        <end position="154"/>
    </location>
</feature>
<dbReference type="InterPro" id="IPR038158">
    <property type="entry name" value="H-NOX_domain_sf"/>
</dbReference>